<dbReference type="OrthoDB" id="2142040at2759"/>
<protein>
    <submittedName>
        <fullName evidence="2">Uncharacterized protein</fullName>
    </submittedName>
</protein>
<evidence type="ECO:0000256" key="1">
    <source>
        <dbReference type="SAM" id="MobiDB-lite"/>
    </source>
</evidence>
<organism evidence="2 3">
    <name type="scientific">Dimargaris verticillata</name>
    <dbReference type="NCBI Taxonomy" id="2761393"/>
    <lineage>
        <taxon>Eukaryota</taxon>
        <taxon>Fungi</taxon>
        <taxon>Fungi incertae sedis</taxon>
        <taxon>Zoopagomycota</taxon>
        <taxon>Kickxellomycotina</taxon>
        <taxon>Dimargaritomycetes</taxon>
        <taxon>Dimargaritales</taxon>
        <taxon>Dimargaritaceae</taxon>
        <taxon>Dimargaris</taxon>
    </lineage>
</organism>
<dbReference type="Pfam" id="PF11901">
    <property type="entry name" value="DM9"/>
    <property type="match status" value="1"/>
</dbReference>
<feature type="region of interest" description="Disordered" evidence="1">
    <location>
        <begin position="1"/>
        <end position="58"/>
    </location>
</feature>
<evidence type="ECO:0000313" key="3">
    <source>
        <dbReference type="Proteomes" id="UP001151582"/>
    </source>
</evidence>
<feature type="compositionally biased region" description="Polar residues" evidence="1">
    <location>
        <begin position="37"/>
        <end position="47"/>
    </location>
</feature>
<dbReference type="PANTHER" id="PTHR31649">
    <property type="entry name" value="AGAP009604-PA"/>
    <property type="match status" value="1"/>
</dbReference>
<dbReference type="Proteomes" id="UP001151582">
    <property type="component" value="Unassembled WGS sequence"/>
</dbReference>
<accession>A0A9W8B5T5</accession>
<keyword evidence="3" id="KW-1185">Reference proteome</keyword>
<feature type="compositionally biased region" description="Low complexity" evidence="1">
    <location>
        <begin position="17"/>
        <end position="36"/>
    </location>
</feature>
<comment type="caution">
    <text evidence="2">The sequence shown here is derived from an EMBL/GenBank/DDBJ whole genome shotgun (WGS) entry which is preliminary data.</text>
</comment>
<dbReference type="InterPro" id="IPR006616">
    <property type="entry name" value="DM9_repeat"/>
</dbReference>
<sequence length="184" mass="20416">MMQGQERGYGPQGGQYGAHHQQQQGPGGPSPQARSQFQWVPATNGSIPPNAVQGGREKDGKPLYIARQWYKGGLHPGKAAPHLDGFYMCYDSKEVQLKEYFVLCGPAKALQWIEVNGRVEPNGALWTPVTECHEADGKPLYIAKTRYDGGEQLGKAGPHLDSYMCFPYGDKERDAKHYYVLAYV</sequence>
<name>A0A9W8B5T5_9FUNG</name>
<evidence type="ECO:0000313" key="2">
    <source>
        <dbReference type="EMBL" id="KAJ1977420.1"/>
    </source>
</evidence>
<dbReference type="SMART" id="SM00696">
    <property type="entry name" value="DM9"/>
    <property type="match status" value="1"/>
</dbReference>
<gene>
    <name evidence="2" type="ORF">H4R34_003584</name>
</gene>
<dbReference type="AlphaFoldDB" id="A0A9W8B5T5"/>
<dbReference type="PANTHER" id="PTHR31649:SF1">
    <property type="entry name" value="FARNESOIC ACID O-METHYL TRANSFERASE DOMAIN-CONTAINING PROTEIN"/>
    <property type="match status" value="1"/>
</dbReference>
<dbReference type="EMBL" id="JANBQB010000349">
    <property type="protein sequence ID" value="KAJ1977420.1"/>
    <property type="molecule type" value="Genomic_DNA"/>
</dbReference>
<proteinExistence type="predicted"/>
<reference evidence="2" key="1">
    <citation type="submission" date="2022-07" db="EMBL/GenBank/DDBJ databases">
        <title>Phylogenomic reconstructions and comparative analyses of Kickxellomycotina fungi.</title>
        <authorList>
            <person name="Reynolds N.K."/>
            <person name="Stajich J.E."/>
            <person name="Barry K."/>
            <person name="Grigoriev I.V."/>
            <person name="Crous P."/>
            <person name="Smith M.E."/>
        </authorList>
    </citation>
    <scope>NUCLEOTIDE SEQUENCE</scope>
    <source>
        <strain evidence="2">RSA 567</strain>
    </source>
</reference>